<dbReference type="EMBL" id="JAEVHI010000001">
    <property type="protein sequence ID" value="KAG5304407.1"/>
    <property type="molecule type" value="Genomic_DNA"/>
</dbReference>
<name>A0A8H7Z9R6_AJECA</name>
<evidence type="ECO:0000313" key="1">
    <source>
        <dbReference type="EMBL" id="KAG5304407.1"/>
    </source>
</evidence>
<accession>A0A8H7Z9R6</accession>
<reference evidence="1 2" key="1">
    <citation type="submission" date="2021-01" db="EMBL/GenBank/DDBJ databases">
        <title>Chromosome-level genome assembly of a human fungal pathogen reveals clustering of transcriptionally co-regulated genes.</title>
        <authorList>
            <person name="Voorhies M."/>
            <person name="Cohen S."/>
            <person name="Shea T.P."/>
            <person name="Petrus S."/>
            <person name="Munoz J.F."/>
            <person name="Poplawski S."/>
            <person name="Goldman W.E."/>
            <person name="Michael T."/>
            <person name="Cuomo C.A."/>
            <person name="Sil A."/>
            <person name="Beyhan S."/>
        </authorList>
    </citation>
    <scope>NUCLEOTIDE SEQUENCE [LARGE SCALE GENOMIC DNA]</scope>
    <source>
        <strain evidence="1 2">G184AR</strain>
    </source>
</reference>
<comment type="caution">
    <text evidence="1">The sequence shown here is derived from an EMBL/GenBank/DDBJ whole genome shotgun (WGS) entry which is preliminary data.</text>
</comment>
<dbReference type="AlphaFoldDB" id="A0A8H7Z9R6"/>
<sequence length="75" mass="8396">MPINVTYSMIRNSNRNYLAESMNMRDITLFHSSDATTAPISTGHVPLLITSTVGSQMFFCCCNLTSLWLFVLSET</sequence>
<protein>
    <submittedName>
        <fullName evidence="1">Uncharacterized protein</fullName>
    </submittedName>
</protein>
<dbReference type="Proteomes" id="UP000670092">
    <property type="component" value="Unassembled WGS sequence"/>
</dbReference>
<organism evidence="1 2">
    <name type="scientific">Ajellomyces capsulatus</name>
    <name type="common">Darling's disease fungus</name>
    <name type="synonym">Histoplasma capsulatum</name>
    <dbReference type="NCBI Taxonomy" id="5037"/>
    <lineage>
        <taxon>Eukaryota</taxon>
        <taxon>Fungi</taxon>
        <taxon>Dikarya</taxon>
        <taxon>Ascomycota</taxon>
        <taxon>Pezizomycotina</taxon>
        <taxon>Eurotiomycetes</taxon>
        <taxon>Eurotiomycetidae</taxon>
        <taxon>Onygenales</taxon>
        <taxon>Ajellomycetaceae</taxon>
        <taxon>Histoplasma</taxon>
    </lineage>
</organism>
<gene>
    <name evidence="1" type="ORF">I7I52_02732</name>
</gene>
<evidence type="ECO:0000313" key="2">
    <source>
        <dbReference type="Proteomes" id="UP000670092"/>
    </source>
</evidence>
<proteinExistence type="predicted"/>
<dbReference type="VEuPathDB" id="FungiDB:I7I52_02732"/>